<protein>
    <submittedName>
        <fullName evidence="1">Uncharacterized protein</fullName>
    </submittedName>
</protein>
<organism evidence="1 2">
    <name type="scientific">Stenotrophomonas chelatiphaga</name>
    <dbReference type="NCBI Taxonomy" id="517011"/>
    <lineage>
        <taxon>Bacteria</taxon>
        <taxon>Pseudomonadati</taxon>
        <taxon>Pseudomonadota</taxon>
        <taxon>Gammaproteobacteria</taxon>
        <taxon>Lysobacterales</taxon>
        <taxon>Lysobacteraceae</taxon>
        <taxon>Stenotrophomonas</taxon>
    </lineage>
</organism>
<evidence type="ECO:0000313" key="2">
    <source>
        <dbReference type="Proteomes" id="UP000051386"/>
    </source>
</evidence>
<keyword evidence="2" id="KW-1185">Reference proteome</keyword>
<name>A0A0R0DEI2_9GAMM</name>
<proteinExistence type="predicted"/>
<dbReference type="Proteomes" id="UP000051386">
    <property type="component" value="Unassembled WGS sequence"/>
</dbReference>
<reference evidence="1 2" key="1">
    <citation type="submission" date="2015-05" db="EMBL/GenBank/DDBJ databases">
        <title>Genome sequencing and analysis of members of genus Stenotrophomonas.</title>
        <authorList>
            <person name="Patil P.P."/>
            <person name="Midha S."/>
            <person name="Patil P.B."/>
        </authorList>
    </citation>
    <scope>NUCLEOTIDE SEQUENCE [LARGE SCALE GENOMIC DNA]</scope>
    <source>
        <strain evidence="1 2">DSM 21508</strain>
    </source>
</reference>
<accession>A0A0R0DEI2</accession>
<dbReference type="AlphaFoldDB" id="A0A0R0DEI2"/>
<comment type="caution">
    <text evidence="1">The sequence shown here is derived from an EMBL/GenBank/DDBJ whole genome shotgun (WGS) entry which is preliminary data.</text>
</comment>
<dbReference type="EMBL" id="LDJK01000005">
    <property type="protein sequence ID" value="KRG77090.1"/>
    <property type="molecule type" value="Genomic_DNA"/>
</dbReference>
<sequence>MSKLTDSFVARRSLFDNTLQFVQHSRIERSEVEARLPLHMLLQRRTQLDKQFGKVIDRHEVKRMLATRYLHRSEELSLALGIQLSTVRVEMSVVVLHDRKLTSTGK</sequence>
<gene>
    <name evidence="1" type="ORF">ABB28_01565</name>
</gene>
<evidence type="ECO:0000313" key="1">
    <source>
        <dbReference type="EMBL" id="KRG77090.1"/>
    </source>
</evidence>